<name>A0A0J0XGE5_9TREE</name>
<dbReference type="Pfam" id="PF01266">
    <property type="entry name" value="DAO"/>
    <property type="match status" value="1"/>
</dbReference>
<feature type="domain" description="FAD dependent oxidoreductase" evidence="1">
    <location>
        <begin position="9"/>
        <end position="56"/>
    </location>
</feature>
<dbReference type="Proteomes" id="UP000053611">
    <property type="component" value="Unassembled WGS sequence"/>
</dbReference>
<evidence type="ECO:0000259" key="1">
    <source>
        <dbReference type="Pfam" id="PF01266"/>
    </source>
</evidence>
<dbReference type="InterPro" id="IPR036188">
    <property type="entry name" value="FAD/NAD-bd_sf"/>
</dbReference>
<dbReference type="SUPFAM" id="SSF51905">
    <property type="entry name" value="FAD/NAD(P)-binding domain"/>
    <property type="match status" value="1"/>
</dbReference>
<reference evidence="2 3" key="1">
    <citation type="submission" date="2015-03" db="EMBL/GenBank/DDBJ databases">
        <title>Genomics and transcriptomics of the oil-accumulating basidiomycete yeast T. oleaginosus allow insights into substrate utilization and the diverse evolutionary trajectories of mating systems in fungi.</title>
        <authorList>
            <consortium name="DOE Joint Genome Institute"/>
            <person name="Kourist R."/>
            <person name="Kracht O."/>
            <person name="Bracharz F."/>
            <person name="Lipzen A."/>
            <person name="Nolan M."/>
            <person name="Ohm R."/>
            <person name="Grigoriev I."/>
            <person name="Sun S."/>
            <person name="Heitman J."/>
            <person name="Bruck T."/>
            <person name="Nowrousian M."/>
        </authorList>
    </citation>
    <scope>NUCLEOTIDE SEQUENCE [LARGE SCALE GENOMIC DNA]</scope>
    <source>
        <strain evidence="2 3">IBC0246</strain>
    </source>
</reference>
<evidence type="ECO:0000313" key="2">
    <source>
        <dbReference type="EMBL" id="KLT40138.1"/>
    </source>
</evidence>
<dbReference type="Gene3D" id="3.50.50.60">
    <property type="entry name" value="FAD/NAD(P)-binding domain"/>
    <property type="match status" value="1"/>
</dbReference>
<dbReference type="EMBL" id="KQ087241">
    <property type="protein sequence ID" value="KLT40138.1"/>
    <property type="molecule type" value="Genomic_DNA"/>
</dbReference>
<dbReference type="OrthoDB" id="498204at2759"/>
<keyword evidence="3" id="KW-1185">Reference proteome</keyword>
<evidence type="ECO:0000313" key="3">
    <source>
        <dbReference type="Proteomes" id="UP000053611"/>
    </source>
</evidence>
<dbReference type="STRING" id="879819.A0A0J0XGE5"/>
<sequence>MTAQDHEYDIAIVGAGIVGSCLAAQLAPHARVLLVDRDVRGLRGSTGHAPGFLAKRTVASYRAIPGGFDVVGGLEVVRRVRGLEG</sequence>
<dbReference type="InterPro" id="IPR006076">
    <property type="entry name" value="FAD-dep_OxRdtase"/>
</dbReference>
<dbReference type="AlphaFoldDB" id="A0A0J0XGE5"/>
<accession>A0A0J0XGE5</accession>
<gene>
    <name evidence="2" type="ORF">CC85DRAFT_304459</name>
</gene>
<organism evidence="2 3">
    <name type="scientific">Cutaneotrichosporon oleaginosum</name>
    <dbReference type="NCBI Taxonomy" id="879819"/>
    <lineage>
        <taxon>Eukaryota</taxon>
        <taxon>Fungi</taxon>
        <taxon>Dikarya</taxon>
        <taxon>Basidiomycota</taxon>
        <taxon>Agaricomycotina</taxon>
        <taxon>Tremellomycetes</taxon>
        <taxon>Trichosporonales</taxon>
        <taxon>Trichosporonaceae</taxon>
        <taxon>Cutaneotrichosporon</taxon>
    </lineage>
</organism>
<protein>
    <recommendedName>
        <fullName evidence="1">FAD dependent oxidoreductase domain-containing protein</fullName>
    </recommendedName>
</protein>
<proteinExistence type="predicted"/>